<dbReference type="InterPro" id="IPR041698">
    <property type="entry name" value="Methyltransf_25"/>
</dbReference>
<gene>
    <name evidence="2" type="ORF">AMS68_005027</name>
</gene>
<evidence type="ECO:0000313" key="3">
    <source>
        <dbReference type="Proteomes" id="UP000503462"/>
    </source>
</evidence>
<reference evidence="2 3" key="1">
    <citation type="journal article" date="2016" name="Sci. Rep.">
        <title>Peltaster fructicola genome reveals evolution from an invasive phytopathogen to an ectophytic parasite.</title>
        <authorList>
            <person name="Xu C."/>
            <person name="Chen H."/>
            <person name="Gleason M.L."/>
            <person name="Xu J.R."/>
            <person name="Liu H."/>
            <person name="Zhang R."/>
            <person name="Sun G."/>
        </authorList>
    </citation>
    <scope>NUCLEOTIDE SEQUENCE [LARGE SCALE GENOMIC DNA]</scope>
    <source>
        <strain evidence="2 3">LNHT1506</strain>
    </source>
</reference>
<feature type="domain" description="Methyltransferase" evidence="1">
    <location>
        <begin position="53"/>
        <end position="146"/>
    </location>
</feature>
<evidence type="ECO:0000313" key="2">
    <source>
        <dbReference type="EMBL" id="QIW99509.1"/>
    </source>
</evidence>
<organism evidence="2 3">
    <name type="scientific">Peltaster fructicola</name>
    <dbReference type="NCBI Taxonomy" id="286661"/>
    <lineage>
        <taxon>Eukaryota</taxon>
        <taxon>Fungi</taxon>
        <taxon>Dikarya</taxon>
        <taxon>Ascomycota</taxon>
        <taxon>Pezizomycotina</taxon>
        <taxon>Dothideomycetes</taxon>
        <taxon>Dothideomycetes incertae sedis</taxon>
        <taxon>Peltaster</taxon>
    </lineage>
</organism>
<dbReference type="EMBL" id="CP051141">
    <property type="protein sequence ID" value="QIW99509.1"/>
    <property type="molecule type" value="Genomic_DNA"/>
</dbReference>
<dbReference type="PANTHER" id="PTHR43591:SF24">
    <property type="entry name" value="2-METHOXY-6-POLYPRENYL-1,4-BENZOQUINOL METHYLASE, MITOCHONDRIAL"/>
    <property type="match status" value="1"/>
</dbReference>
<dbReference type="SUPFAM" id="SSF53335">
    <property type="entry name" value="S-adenosyl-L-methionine-dependent methyltransferases"/>
    <property type="match status" value="1"/>
</dbReference>
<dbReference type="AlphaFoldDB" id="A0A6H0XYL6"/>
<dbReference type="GO" id="GO:0008168">
    <property type="term" value="F:methyltransferase activity"/>
    <property type="evidence" value="ECO:0007669"/>
    <property type="project" value="TreeGrafter"/>
</dbReference>
<dbReference type="InterPro" id="IPR029063">
    <property type="entry name" value="SAM-dependent_MTases_sf"/>
</dbReference>
<keyword evidence="3" id="KW-1185">Reference proteome</keyword>
<accession>A0A6H0XYL6</accession>
<dbReference type="CDD" id="cd02440">
    <property type="entry name" value="AdoMet_MTases"/>
    <property type="match status" value="1"/>
</dbReference>
<name>A0A6H0XYL6_9PEZI</name>
<dbReference type="PANTHER" id="PTHR43591">
    <property type="entry name" value="METHYLTRANSFERASE"/>
    <property type="match status" value="1"/>
</dbReference>
<dbReference type="Proteomes" id="UP000503462">
    <property type="component" value="Chromosome 3"/>
</dbReference>
<dbReference type="OrthoDB" id="2013972at2759"/>
<evidence type="ECO:0000259" key="1">
    <source>
        <dbReference type="Pfam" id="PF13649"/>
    </source>
</evidence>
<sequence>MSTKQDSDVTRPAGWDEISERYQGLVGRMTLHGTTRIVEYVNTVAPFQEDSYVLDVGAGGGSVEIVIRERAPAGTKILATDIAVGMLAQIDALKLPNVTTQQEDAVNLAGLKNDTFTHAFTTYAIQFTPDAQEAVNQMYRVLKPGGTAGILIWGDYVGMADIHDRACRLVNPQYRAAEPMAGKAWSGRVEHRQALMKAGFQNVEINGCLMPWYTETGEDFARYWFDFKNPVPELMLAGAAKQGITREQLRPVVTKLVNDEYSGPRGIVGTAVLGWGTK</sequence>
<dbReference type="Gene3D" id="3.40.50.150">
    <property type="entry name" value="Vaccinia Virus protein VP39"/>
    <property type="match status" value="1"/>
</dbReference>
<protein>
    <recommendedName>
        <fullName evidence="1">Methyltransferase domain-containing protein</fullName>
    </recommendedName>
</protein>
<proteinExistence type="predicted"/>
<dbReference type="Pfam" id="PF13649">
    <property type="entry name" value="Methyltransf_25"/>
    <property type="match status" value="1"/>
</dbReference>